<dbReference type="PANTHER" id="PTHR11102">
    <property type="entry name" value="SEL-1-LIKE PROTEIN"/>
    <property type="match status" value="1"/>
</dbReference>
<dbReference type="Proteomes" id="UP000595101">
    <property type="component" value="Chromosome"/>
</dbReference>
<accession>A0A7T2PIS4</accession>
<sequence>MTFIKIGNGTEKVVDCYERSMEPIYLEAISYEFGIGVEADFLKAIKTYEIAALRGHPQSNLKLGMLYFHGHGVTQNINKAIKYFWKAGDRGCALSYFTLGWIYDEGVLIPKDDDKAEYCYTKSAEKGNGNAQYNLSQLCLKISEKTSKKSYEKKSIEWLELAVKNDHPLAQLNMGIHLVNKNEGPEVDVHANQLFTLSAEQGNIDALYQLGLMHLKSYKKYKIDRDLNMAFEFLNKAKDAGHIQAQVKIGDMCYCWLGYDLDNTQFENIKIGGHEYEIGPDWGHYLEAAKKGNMEAKYKASIILLNENASCSDGLEMLSSAAYGNYPAAKYLLSMKELCELKSLLNDKEECEKYKDMLLRDIGSIKNNLEYASENGIIGAKLQLAKLYWQLYRAGYGDTNCRAALTHLMYWVRDYHLLNYTEINYCHHLDDSTIDELVSLAKSGDSKAQFVLGTRYAKGLTVSQDLEKAEFWYNQCIGSGDPEILCRLAYIYHIGDGVNADIHKCKEIMDSYISQFPSLYDDDINYRRGYIALHHDKNKDDAIKLFELASRNANHLGATFQLAKMYLNDNEKYEDGINMLISILDKKSIMSDLGECCLLALVSEFLDNVGNIARKNINDNVIVPVLDEILSLPTNFDDEIRNEALYHIQY</sequence>
<dbReference type="GeneID" id="60785800"/>
<reference evidence="1 2" key="1">
    <citation type="submission" date="2020-12" db="EMBL/GenBank/DDBJ databases">
        <title>FDA dAtabase for Regulatory Grade micrObial Sequences (FDA-ARGOS): Supporting development and validation of Infectious Disease Dx tests.</title>
        <authorList>
            <person name="Sproer C."/>
            <person name="Gronow S."/>
            <person name="Severitt S."/>
            <person name="Schroder I."/>
            <person name="Tallon L."/>
            <person name="Sadzewicz L."/>
            <person name="Zhao X."/>
            <person name="Boylan J."/>
            <person name="Ott S."/>
            <person name="Bowen H."/>
            <person name="Vavikolanu K."/>
            <person name="Mehta A."/>
            <person name="Aluvathingal J."/>
            <person name="Nadendla S."/>
            <person name="Lowell S."/>
            <person name="Myers T."/>
            <person name="Yan Y."/>
            <person name="Sichtig H."/>
        </authorList>
    </citation>
    <scope>NUCLEOTIDE SEQUENCE [LARGE SCALE GENOMIC DNA]</scope>
    <source>
        <strain evidence="1 2">FDAARGOS_933</strain>
    </source>
</reference>
<evidence type="ECO:0000313" key="2">
    <source>
        <dbReference type="Proteomes" id="UP000595101"/>
    </source>
</evidence>
<gene>
    <name evidence="1" type="ORF">I6G90_09300</name>
</gene>
<proteinExistence type="predicted"/>
<dbReference type="InterPro" id="IPR050767">
    <property type="entry name" value="Sel1_AlgK"/>
</dbReference>
<dbReference type="EMBL" id="CP065745">
    <property type="protein sequence ID" value="QPR56563.1"/>
    <property type="molecule type" value="Genomic_DNA"/>
</dbReference>
<evidence type="ECO:0000313" key="1">
    <source>
        <dbReference type="EMBL" id="QPR56563.1"/>
    </source>
</evidence>
<dbReference type="InterPro" id="IPR011990">
    <property type="entry name" value="TPR-like_helical_dom_sf"/>
</dbReference>
<name>A0A7T2PIS4_9GAMM</name>
<dbReference type="SMART" id="SM00671">
    <property type="entry name" value="SEL1"/>
    <property type="match status" value="8"/>
</dbReference>
<organism evidence="1 2">
    <name type="scientific">Aeromonas allosaccharophila</name>
    <dbReference type="NCBI Taxonomy" id="656"/>
    <lineage>
        <taxon>Bacteria</taxon>
        <taxon>Pseudomonadati</taxon>
        <taxon>Pseudomonadota</taxon>
        <taxon>Gammaproteobacteria</taxon>
        <taxon>Aeromonadales</taxon>
        <taxon>Aeromonadaceae</taxon>
        <taxon>Aeromonas</taxon>
    </lineage>
</organism>
<dbReference type="InterPro" id="IPR006597">
    <property type="entry name" value="Sel1-like"/>
</dbReference>
<dbReference type="Gene3D" id="1.25.40.10">
    <property type="entry name" value="Tetratricopeptide repeat domain"/>
    <property type="match status" value="2"/>
</dbReference>
<protein>
    <submittedName>
        <fullName evidence="1">Sel1 repeat family protein</fullName>
    </submittedName>
</protein>
<dbReference type="KEGG" id="aall:I6G90_09300"/>
<dbReference type="Pfam" id="PF08238">
    <property type="entry name" value="Sel1"/>
    <property type="match status" value="9"/>
</dbReference>
<dbReference type="RefSeq" id="WP_197930924.1">
    <property type="nucleotide sequence ID" value="NZ_CP065745.1"/>
</dbReference>
<dbReference type="PANTHER" id="PTHR11102:SF160">
    <property type="entry name" value="ERAD-ASSOCIATED E3 UBIQUITIN-PROTEIN LIGASE COMPONENT HRD3"/>
    <property type="match status" value="1"/>
</dbReference>
<dbReference type="SUPFAM" id="SSF81901">
    <property type="entry name" value="HCP-like"/>
    <property type="match status" value="3"/>
</dbReference>
<dbReference type="AlphaFoldDB" id="A0A7T2PIS4"/>